<proteinExistence type="predicted"/>
<dbReference type="EMBL" id="OBQF01000002">
    <property type="protein sequence ID" value="SOC40795.1"/>
    <property type="molecule type" value="Genomic_DNA"/>
</dbReference>
<evidence type="ECO:0000313" key="2">
    <source>
        <dbReference type="Proteomes" id="UP000219412"/>
    </source>
</evidence>
<keyword evidence="2" id="KW-1185">Reference proteome</keyword>
<organism evidence="1 2">
    <name type="scientific">Salinicoccus kekensis</name>
    <dbReference type="NCBI Taxonomy" id="714307"/>
    <lineage>
        <taxon>Bacteria</taxon>
        <taxon>Bacillati</taxon>
        <taxon>Bacillota</taxon>
        <taxon>Bacilli</taxon>
        <taxon>Bacillales</taxon>
        <taxon>Staphylococcaceae</taxon>
        <taxon>Salinicoccus</taxon>
    </lineage>
</organism>
<sequence length="48" mass="5435">MELGKVAHLLIGKARTYGDNNAEKKMDREWATAIYRRETDGVVHLYGG</sequence>
<reference evidence="2" key="1">
    <citation type="submission" date="2017-08" db="EMBL/GenBank/DDBJ databases">
        <authorList>
            <person name="Varghese N."/>
            <person name="Submissions S."/>
        </authorList>
    </citation>
    <scope>NUCLEOTIDE SEQUENCE [LARGE SCALE GENOMIC DNA]</scope>
    <source>
        <strain evidence="2">DSM 23173</strain>
    </source>
</reference>
<dbReference type="Proteomes" id="UP000219412">
    <property type="component" value="Unassembled WGS sequence"/>
</dbReference>
<accession>A0A285UFW9</accession>
<dbReference type="AlphaFoldDB" id="A0A285UFW9"/>
<name>A0A285UFW9_9STAP</name>
<evidence type="ECO:0000313" key="1">
    <source>
        <dbReference type="EMBL" id="SOC40795.1"/>
    </source>
</evidence>
<gene>
    <name evidence="1" type="ORF">SAMN05878391_1134</name>
</gene>
<dbReference type="RefSeq" id="WP_179647122.1">
    <property type="nucleotide sequence ID" value="NZ_OBQF01000002.1"/>
</dbReference>
<protein>
    <submittedName>
        <fullName evidence="1">Uncharacterized protein</fullName>
    </submittedName>
</protein>